<protein>
    <submittedName>
        <fullName evidence="2">DUF4362 domain-containing protein</fullName>
    </submittedName>
</protein>
<dbReference type="InterPro" id="IPR025372">
    <property type="entry name" value="DUF4362"/>
</dbReference>
<name>A0ABW4ZUU9_9BACL</name>
<dbReference type="Pfam" id="PF14275">
    <property type="entry name" value="DUF4362"/>
    <property type="match status" value="1"/>
</dbReference>
<sequence length="147" mass="16829">MKNRWISWSIMLCLLVVGIIFTVERMNGSGGLQTIRTEDEVVNNVGYDRPEKVIQFLSNVDQGKKDQIRLTNYTIEGDPIITEMIYDGKVIHFKYDTRKDAFGTQKLYEKTCEAKFTKKVGPKSESYLLGNCDGARGMVEIFHLPIK</sequence>
<evidence type="ECO:0000256" key="1">
    <source>
        <dbReference type="SAM" id="Phobius"/>
    </source>
</evidence>
<organism evidence="2 3">
    <name type="scientific">Tumebacillus lipolyticus</name>
    <dbReference type="NCBI Taxonomy" id="1280370"/>
    <lineage>
        <taxon>Bacteria</taxon>
        <taxon>Bacillati</taxon>
        <taxon>Bacillota</taxon>
        <taxon>Bacilli</taxon>
        <taxon>Bacillales</taxon>
        <taxon>Alicyclobacillaceae</taxon>
        <taxon>Tumebacillus</taxon>
    </lineage>
</organism>
<dbReference type="RefSeq" id="WP_386044329.1">
    <property type="nucleotide sequence ID" value="NZ_JBHUIO010000002.1"/>
</dbReference>
<proteinExistence type="predicted"/>
<keyword evidence="1" id="KW-1133">Transmembrane helix</keyword>
<dbReference type="Proteomes" id="UP001597343">
    <property type="component" value="Unassembled WGS sequence"/>
</dbReference>
<keyword evidence="1" id="KW-0812">Transmembrane</keyword>
<evidence type="ECO:0000313" key="2">
    <source>
        <dbReference type="EMBL" id="MFD2169284.1"/>
    </source>
</evidence>
<reference evidence="3" key="1">
    <citation type="journal article" date="2019" name="Int. J. Syst. Evol. Microbiol.">
        <title>The Global Catalogue of Microorganisms (GCM) 10K type strain sequencing project: providing services to taxonomists for standard genome sequencing and annotation.</title>
        <authorList>
            <consortium name="The Broad Institute Genomics Platform"/>
            <consortium name="The Broad Institute Genome Sequencing Center for Infectious Disease"/>
            <person name="Wu L."/>
            <person name="Ma J."/>
        </authorList>
    </citation>
    <scope>NUCLEOTIDE SEQUENCE [LARGE SCALE GENOMIC DNA]</scope>
    <source>
        <strain evidence="3">CGMCC 1.13574</strain>
    </source>
</reference>
<feature type="transmembrane region" description="Helical" evidence="1">
    <location>
        <begin position="6"/>
        <end position="23"/>
    </location>
</feature>
<comment type="caution">
    <text evidence="2">The sequence shown here is derived from an EMBL/GenBank/DDBJ whole genome shotgun (WGS) entry which is preliminary data.</text>
</comment>
<keyword evidence="3" id="KW-1185">Reference proteome</keyword>
<evidence type="ECO:0000313" key="3">
    <source>
        <dbReference type="Proteomes" id="UP001597343"/>
    </source>
</evidence>
<keyword evidence="1" id="KW-0472">Membrane</keyword>
<accession>A0ABW4ZUU9</accession>
<dbReference type="EMBL" id="JBHUIO010000002">
    <property type="protein sequence ID" value="MFD2169284.1"/>
    <property type="molecule type" value="Genomic_DNA"/>
</dbReference>
<gene>
    <name evidence="2" type="ORF">ACFSOY_04520</name>
</gene>